<sequence length="228" mass="26312">MPRGHRTNFFKELKAWPDARKGRIRSLEIETEREEDVSSAWLPGLECLSLWFWEWLKGSVVFPPPLAAPLSRLSQLQIRASSVTIRLPSSVMYVRILAEECLKLSFEDARVSANNMQAFKVCYLVKAQGLIDGDSLERFEEALALRNVSLTCEVFQSWGSSLTRQELCLQFPSSRRDCHCKCCIPCFLSDSNPDAQEECCCPWLGGSWYKRMERRERQKQVYVFQEGL</sequence>
<dbReference type="AlphaFoldDB" id="I0Z120"/>
<dbReference type="EMBL" id="AGSI01000006">
    <property type="protein sequence ID" value="EIE24339.1"/>
    <property type="molecule type" value="Genomic_DNA"/>
</dbReference>
<organism evidence="1 2">
    <name type="scientific">Coccomyxa subellipsoidea (strain C-169)</name>
    <name type="common">Green microalga</name>
    <dbReference type="NCBI Taxonomy" id="574566"/>
    <lineage>
        <taxon>Eukaryota</taxon>
        <taxon>Viridiplantae</taxon>
        <taxon>Chlorophyta</taxon>
        <taxon>core chlorophytes</taxon>
        <taxon>Trebouxiophyceae</taxon>
        <taxon>Trebouxiophyceae incertae sedis</taxon>
        <taxon>Coccomyxaceae</taxon>
        <taxon>Coccomyxa</taxon>
        <taxon>Coccomyxa subellipsoidea</taxon>
    </lineage>
</organism>
<proteinExistence type="predicted"/>
<name>I0Z120_COCSC</name>
<dbReference type="GeneID" id="17042337"/>
<gene>
    <name evidence="1" type="ORF">COCSUDRAFT_33037</name>
</gene>
<dbReference type="KEGG" id="csl:COCSUDRAFT_33037"/>
<keyword evidence="2" id="KW-1185">Reference proteome</keyword>
<dbReference type="RefSeq" id="XP_005648883.1">
    <property type="nucleotide sequence ID" value="XM_005648826.1"/>
</dbReference>
<accession>I0Z120</accession>
<evidence type="ECO:0000313" key="1">
    <source>
        <dbReference type="EMBL" id="EIE24339.1"/>
    </source>
</evidence>
<dbReference type="Proteomes" id="UP000007264">
    <property type="component" value="Unassembled WGS sequence"/>
</dbReference>
<protein>
    <submittedName>
        <fullName evidence="1">Uncharacterized protein</fullName>
    </submittedName>
</protein>
<reference evidence="1 2" key="1">
    <citation type="journal article" date="2012" name="Genome Biol.">
        <title>The genome of the polar eukaryotic microalga coccomyxa subellipsoidea reveals traits of cold adaptation.</title>
        <authorList>
            <person name="Blanc G."/>
            <person name="Agarkova I."/>
            <person name="Grimwood J."/>
            <person name="Kuo A."/>
            <person name="Brueggeman A."/>
            <person name="Dunigan D."/>
            <person name="Gurnon J."/>
            <person name="Ladunga I."/>
            <person name="Lindquist E."/>
            <person name="Lucas S."/>
            <person name="Pangilinan J."/>
            <person name="Proschold T."/>
            <person name="Salamov A."/>
            <person name="Schmutz J."/>
            <person name="Weeks D."/>
            <person name="Yamada T."/>
            <person name="Claverie J.M."/>
            <person name="Grigoriev I."/>
            <person name="Van Etten J."/>
            <person name="Lomsadze A."/>
            <person name="Borodovsky M."/>
        </authorList>
    </citation>
    <scope>NUCLEOTIDE SEQUENCE [LARGE SCALE GENOMIC DNA]</scope>
    <source>
        <strain evidence="1 2">C-169</strain>
    </source>
</reference>
<comment type="caution">
    <text evidence="1">The sequence shown here is derived from an EMBL/GenBank/DDBJ whole genome shotgun (WGS) entry which is preliminary data.</text>
</comment>
<evidence type="ECO:0000313" key="2">
    <source>
        <dbReference type="Proteomes" id="UP000007264"/>
    </source>
</evidence>